<gene>
    <name evidence="1" type="ORF">I6G56_21500</name>
</gene>
<evidence type="ECO:0000313" key="2">
    <source>
        <dbReference type="Proteomes" id="UP000594943"/>
    </source>
</evidence>
<accession>A0A7T2X1A9</accession>
<proteinExistence type="predicted"/>
<reference evidence="1 2" key="1">
    <citation type="submission" date="2020-12" db="EMBL/GenBank/DDBJ databases">
        <title>FDA dAtabase for Regulatory Grade micrObial Sequences (FDA-ARGOS): Supporting development and validation of Infectious Disease Dx tests.</title>
        <authorList>
            <person name="Nelson B."/>
            <person name="Plummer A."/>
            <person name="Tallon L."/>
            <person name="Sadzewicz L."/>
            <person name="Zhao X."/>
            <person name="Boylan J."/>
            <person name="Ott S."/>
            <person name="Bowen H."/>
            <person name="Vavikolanu K."/>
            <person name="Mehta A."/>
            <person name="Aluvathingal J."/>
            <person name="Nadendla S."/>
            <person name="Myers T."/>
            <person name="Yan Y."/>
            <person name="Sichtig H."/>
        </authorList>
    </citation>
    <scope>NUCLEOTIDE SEQUENCE [LARGE SCALE GENOMIC DNA]</scope>
    <source>
        <strain evidence="1 2">FDAARGOS_899</strain>
    </source>
</reference>
<dbReference type="KEGG" id="bhg:I6G56_21500"/>
<accession>A0A7U4SV91</accession>
<dbReference type="AlphaFoldDB" id="A0A7U4SV91"/>
<sequence>MPAGTIYIAIDATGVEKIRDAQLAVTLTRRVDAYVGSTRASARGASVGTSVIWQAFSPYERNSVVVDDAVLLYMTATPLTAGNVIGINATTNGPARIETLYSFRNGQIDNGNAGIGPAGAYAIRNVQAGASAAFGLAQCATVNGAAALSTMNATAVITNTQAAFYLRECADLFLSSGVNGMIAPFTPANGLAVPLNGGTVNVGFDNASNTFYLA</sequence>
<organism evidence="1 2">
    <name type="scientific">Burkholderia humptydooensis</name>
    <dbReference type="NCBI Taxonomy" id="430531"/>
    <lineage>
        <taxon>Bacteria</taxon>
        <taxon>Pseudomonadati</taxon>
        <taxon>Pseudomonadota</taxon>
        <taxon>Betaproteobacteria</taxon>
        <taxon>Burkholderiales</taxon>
        <taxon>Burkholderiaceae</taxon>
        <taxon>Burkholderia</taxon>
        <taxon>pseudomallei group</taxon>
    </lineage>
</organism>
<dbReference type="RefSeq" id="WP_006027052.1">
    <property type="nucleotide sequence ID" value="NZ_CP013382.1"/>
</dbReference>
<protein>
    <submittedName>
        <fullName evidence="1">Uncharacterized protein</fullName>
    </submittedName>
</protein>
<dbReference type="EMBL" id="CP065687">
    <property type="protein sequence ID" value="QPS47052.1"/>
    <property type="molecule type" value="Genomic_DNA"/>
</dbReference>
<dbReference type="Proteomes" id="UP000594943">
    <property type="component" value="Chromosome 2"/>
</dbReference>
<name>A0A7U4SV91_9BURK</name>
<evidence type="ECO:0000313" key="1">
    <source>
        <dbReference type="EMBL" id="QPS47052.1"/>
    </source>
</evidence>